<reference evidence="2" key="1">
    <citation type="journal article" date="2014" name="Int. J. Syst. Evol. Microbiol.">
        <title>Complete genome sequence of Corynebacterium casei LMG S-19264T (=DSM 44701T), isolated from a smear-ripened cheese.</title>
        <authorList>
            <consortium name="US DOE Joint Genome Institute (JGI-PGF)"/>
            <person name="Walter F."/>
            <person name="Albersmeier A."/>
            <person name="Kalinowski J."/>
            <person name="Ruckert C."/>
        </authorList>
    </citation>
    <scope>NUCLEOTIDE SEQUENCE</scope>
    <source>
        <strain evidence="2">JCM 13064</strain>
    </source>
</reference>
<organism evidence="2 3">
    <name type="scientific">Sphaerisporangium melleum</name>
    <dbReference type="NCBI Taxonomy" id="321316"/>
    <lineage>
        <taxon>Bacteria</taxon>
        <taxon>Bacillati</taxon>
        <taxon>Actinomycetota</taxon>
        <taxon>Actinomycetes</taxon>
        <taxon>Streptosporangiales</taxon>
        <taxon>Streptosporangiaceae</taxon>
        <taxon>Sphaerisporangium</taxon>
    </lineage>
</organism>
<evidence type="ECO:0000259" key="1">
    <source>
        <dbReference type="Pfam" id="PF10547"/>
    </source>
</evidence>
<dbReference type="EMBL" id="BMNT01000001">
    <property type="protein sequence ID" value="GGK61067.1"/>
    <property type="molecule type" value="Genomic_DNA"/>
</dbReference>
<feature type="domain" description="Antirepressor protein ant N-terminal" evidence="1">
    <location>
        <begin position="10"/>
        <end position="120"/>
    </location>
</feature>
<dbReference type="PRINTS" id="PR01994">
    <property type="entry name" value="ANTIREPRESSR"/>
</dbReference>
<dbReference type="InterPro" id="IPR018875">
    <property type="entry name" value="Antirepressor_Ant_N"/>
</dbReference>
<proteinExistence type="predicted"/>
<dbReference type="RefSeq" id="WP_189160833.1">
    <property type="nucleotide sequence ID" value="NZ_BMNT01000001.1"/>
</dbReference>
<evidence type="ECO:0000313" key="3">
    <source>
        <dbReference type="Proteomes" id="UP000645217"/>
    </source>
</evidence>
<dbReference type="Proteomes" id="UP000645217">
    <property type="component" value="Unassembled WGS sequence"/>
</dbReference>
<keyword evidence="3" id="KW-1185">Reference proteome</keyword>
<dbReference type="Pfam" id="PF10547">
    <property type="entry name" value="P22_AR_N"/>
    <property type="match status" value="1"/>
</dbReference>
<evidence type="ECO:0000313" key="2">
    <source>
        <dbReference type="EMBL" id="GGK61067.1"/>
    </source>
</evidence>
<accession>A0A917QNW1</accession>
<dbReference type="AlphaFoldDB" id="A0A917QNW1"/>
<gene>
    <name evidence="2" type="ORF">GCM10007964_00230</name>
</gene>
<name>A0A917QNW1_9ACTN</name>
<protein>
    <recommendedName>
        <fullName evidence="1">Antirepressor protein ant N-terminal domain-containing protein</fullName>
    </recommendedName>
</protein>
<reference evidence="2" key="2">
    <citation type="submission" date="2020-09" db="EMBL/GenBank/DDBJ databases">
        <authorList>
            <person name="Sun Q."/>
            <person name="Ohkuma M."/>
        </authorList>
    </citation>
    <scope>NUCLEOTIDE SEQUENCE</scope>
    <source>
        <strain evidence="2">JCM 13064</strain>
    </source>
</reference>
<comment type="caution">
    <text evidence="2">The sequence shown here is derived from an EMBL/GenBank/DDBJ whole genome shotgun (WGS) entry which is preliminary data.</text>
</comment>
<sequence>MPQGSNEVVHIPFHGDEILAIDVDGKPYVVVKPAVEAIGLDYWAQIRKLRERSWATTASKAVVAADGKVRDMVTCDVRTFLMLLATIDENRVAADVKDKLVAYQAEVADAIEAYWTQGGALNPRATRQQLDEIAESAERRIRMLGAAKGLVDDRWLEAMAREQLAIGLGREPEQDPATRFLTVAEYLEEQGVSGSEVRKLSPTFGKRLKLAYVARRGEPPGKSLRFVDGAQREVFVYTEADRDLFDAVWAEFNDDLVTT</sequence>